<comment type="subcellular location">
    <subcellularLocation>
        <location evidence="1">Nucleus</location>
    </subcellularLocation>
</comment>
<dbReference type="GO" id="GO:0008270">
    <property type="term" value="F:zinc ion binding"/>
    <property type="evidence" value="ECO:0007669"/>
    <property type="project" value="UniProtKB-KW"/>
</dbReference>
<accession>A0A5E4M931</accession>
<feature type="domain" description="C2H2-type" evidence="8">
    <location>
        <begin position="15"/>
        <end position="43"/>
    </location>
</feature>
<dbReference type="InterPro" id="IPR050888">
    <property type="entry name" value="ZnF_C2H2-type_TF"/>
</dbReference>
<evidence type="ECO:0000259" key="8">
    <source>
        <dbReference type="PROSITE" id="PS50157"/>
    </source>
</evidence>
<feature type="domain" description="C2H2-type" evidence="8">
    <location>
        <begin position="86"/>
        <end position="114"/>
    </location>
</feature>
<evidence type="ECO:0000256" key="3">
    <source>
        <dbReference type="ARBA" id="ARBA00022737"/>
    </source>
</evidence>
<keyword evidence="4 7" id="KW-0863">Zinc-finger</keyword>
<protein>
    <submittedName>
        <fullName evidence="9">Zinc finger C2H2-type,Zinc finger, RING/FYVE/PHD-type</fullName>
    </submittedName>
</protein>
<dbReference type="Proteomes" id="UP000325440">
    <property type="component" value="Unassembled WGS sequence"/>
</dbReference>
<organism evidence="9 10">
    <name type="scientific">Cinara cedri</name>
    <dbReference type="NCBI Taxonomy" id="506608"/>
    <lineage>
        <taxon>Eukaryota</taxon>
        <taxon>Metazoa</taxon>
        <taxon>Ecdysozoa</taxon>
        <taxon>Arthropoda</taxon>
        <taxon>Hexapoda</taxon>
        <taxon>Insecta</taxon>
        <taxon>Pterygota</taxon>
        <taxon>Neoptera</taxon>
        <taxon>Paraneoptera</taxon>
        <taxon>Hemiptera</taxon>
        <taxon>Sternorrhyncha</taxon>
        <taxon>Aphidomorpha</taxon>
        <taxon>Aphidoidea</taxon>
        <taxon>Aphididae</taxon>
        <taxon>Lachninae</taxon>
        <taxon>Cinara</taxon>
    </lineage>
</organism>
<evidence type="ECO:0000256" key="7">
    <source>
        <dbReference type="PROSITE-ProRule" id="PRU00042"/>
    </source>
</evidence>
<dbReference type="AlphaFoldDB" id="A0A5E4M931"/>
<sequence>MVVGMNVEREYDGNFYCPRECGRKYKYKKGLVRHLKYECGIEPQFKCPICYKTYKQPETFKLHLMTIHGIDRSARGDGSFDGYEDIHCPNGCGRKYKHKGSVARHLKYECGVKPKFQCVICNKPFKQQVVEIEIVDPVSLYNAVDDSLTCPQRCGKSYKTVSSLKKHMKYECNQQPQFKCLFCDKLAKRPDNLKKHMRLVHGYNDSTRNSIVSSCKVEFVEYVPYPDDVEDLNEQMTMANP</sequence>
<name>A0A5E4M931_9HEMI</name>
<keyword evidence="10" id="KW-1185">Reference proteome</keyword>
<proteinExistence type="predicted"/>
<evidence type="ECO:0000256" key="2">
    <source>
        <dbReference type="ARBA" id="ARBA00022723"/>
    </source>
</evidence>
<feature type="domain" description="C2H2-type" evidence="8">
    <location>
        <begin position="148"/>
        <end position="176"/>
    </location>
</feature>
<evidence type="ECO:0000256" key="1">
    <source>
        <dbReference type="ARBA" id="ARBA00004123"/>
    </source>
</evidence>
<feature type="domain" description="C2H2-type" evidence="8">
    <location>
        <begin position="45"/>
        <end position="73"/>
    </location>
</feature>
<dbReference type="SUPFAM" id="SSF57667">
    <property type="entry name" value="beta-beta-alpha zinc fingers"/>
    <property type="match status" value="1"/>
</dbReference>
<evidence type="ECO:0000256" key="4">
    <source>
        <dbReference type="ARBA" id="ARBA00022771"/>
    </source>
</evidence>
<dbReference type="InterPro" id="IPR013087">
    <property type="entry name" value="Znf_C2H2_type"/>
</dbReference>
<dbReference type="Gene3D" id="3.30.160.60">
    <property type="entry name" value="Classic Zinc Finger"/>
    <property type="match status" value="3"/>
</dbReference>
<dbReference type="PROSITE" id="PS00028">
    <property type="entry name" value="ZINC_FINGER_C2H2_1"/>
    <property type="match status" value="1"/>
</dbReference>
<keyword evidence="6" id="KW-0539">Nucleus</keyword>
<evidence type="ECO:0000256" key="5">
    <source>
        <dbReference type="ARBA" id="ARBA00022833"/>
    </source>
</evidence>
<dbReference type="SMART" id="SM00355">
    <property type="entry name" value="ZnF_C2H2"/>
    <property type="match status" value="5"/>
</dbReference>
<keyword evidence="5" id="KW-0862">Zinc</keyword>
<evidence type="ECO:0000256" key="6">
    <source>
        <dbReference type="ARBA" id="ARBA00023242"/>
    </source>
</evidence>
<dbReference type="PANTHER" id="PTHR24406">
    <property type="entry name" value="TRANSCRIPTIONAL REPRESSOR CTCFL-RELATED"/>
    <property type="match status" value="1"/>
</dbReference>
<dbReference type="OrthoDB" id="8186305at2759"/>
<dbReference type="PROSITE" id="PS50157">
    <property type="entry name" value="ZINC_FINGER_C2H2_2"/>
    <property type="match status" value="5"/>
</dbReference>
<gene>
    <name evidence="9" type="ORF">CINCED_3A004879</name>
</gene>
<evidence type="ECO:0000313" key="10">
    <source>
        <dbReference type="Proteomes" id="UP000325440"/>
    </source>
</evidence>
<dbReference type="InterPro" id="IPR036236">
    <property type="entry name" value="Znf_C2H2_sf"/>
</dbReference>
<dbReference type="Pfam" id="PF00096">
    <property type="entry name" value="zf-C2H2"/>
    <property type="match status" value="4"/>
</dbReference>
<evidence type="ECO:0000313" key="9">
    <source>
        <dbReference type="EMBL" id="VVC28714.1"/>
    </source>
</evidence>
<keyword evidence="2" id="KW-0479">Metal-binding</keyword>
<dbReference type="GO" id="GO:0005634">
    <property type="term" value="C:nucleus"/>
    <property type="evidence" value="ECO:0007669"/>
    <property type="project" value="UniProtKB-SubCell"/>
</dbReference>
<dbReference type="EMBL" id="CABPRJ010000483">
    <property type="protein sequence ID" value="VVC28714.1"/>
    <property type="molecule type" value="Genomic_DNA"/>
</dbReference>
<keyword evidence="3" id="KW-0677">Repeat</keyword>
<feature type="domain" description="C2H2-type" evidence="8">
    <location>
        <begin position="178"/>
        <end position="206"/>
    </location>
</feature>
<reference evidence="9 10" key="1">
    <citation type="submission" date="2019-08" db="EMBL/GenBank/DDBJ databases">
        <authorList>
            <person name="Alioto T."/>
            <person name="Alioto T."/>
            <person name="Gomez Garrido J."/>
        </authorList>
    </citation>
    <scope>NUCLEOTIDE SEQUENCE [LARGE SCALE GENOMIC DNA]</scope>
</reference>